<dbReference type="PANTHER" id="PTHR19303:SF71">
    <property type="entry name" value="ZINC FINGER PHD-TYPE DOMAIN-CONTAINING PROTEIN"/>
    <property type="match status" value="1"/>
</dbReference>
<dbReference type="EMBL" id="LRGB01002829">
    <property type="protein sequence ID" value="KZS06221.1"/>
    <property type="molecule type" value="Genomic_DNA"/>
</dbReference>
<proteinExistence type="predicted"/>
<dbReference type="OrthoDB" id="6377204at2759"/>
<dbReference type="Proteomes" id="UP000076858">
    <property type="component" value="Unassembled WGS sequence"/>
</dbReference>
<reference evidence="1 2" key="1">
    <citation type="submission" date="2016-03" db="EMBL/GenBank/DDBJ databases">
        <title>EvidentialGene: Evidence-directed Construction of Genes on Genomes.</title>
        <authorList>
            <person name="Gilbert D.G."/>
            <person name="Choi J.-H."/>
            <person name="Mockaitis K."/>
            <person name="Colbourne J."/>
            <person name="Pfrender M."/>
        </authorList>
    </citation>
    <scope>NUCLEOTIDE SEQUENCE [LARGE SCALE GENOMIC DNA]</scope>
    <source>
        <strain evidence="1 2">Xinb3</strain>
        <tissue evidence="1">Complete organism</tissue>
    </source>
</reference>
<evidence type="ECO:0000313" key="1">
    <source>
        <dbReference type="EMBL" id="KZS06221.1"/>
    </source>
</evidence>
<sequence>MMSNSIFLIPRSFVDSTKLYNSADKLEQDIFASRILLEASFQPIHRFQKPKRNAYAKHNFPPHLIWNCDETNVPTVLPPPEVIAVKGLKQVQQTVSAERGVNVTMLAFVNAVGATITPVFVFPRVRPNPQLFAEGPIGCLGLVHESGWMTAEIFLTSIAYFQSHVNATKDRPALLLMDNHASHIDFRVIDYAKNNGIHLLTSTPPLFSRTATYKRSCRSLQGPYVSKITSENIIPGFCSTGIWPFNRNAIPVSKYAPSIVTDRPAPTIDLASNLLVDDQHSHNGLHSEIINIDSNSQATNVGLPSNLMDDQQSANRYDAADTENVTSIMDNQQPVPLSKEASINSDYQQTFHGVALSNNRVLNANSIIYNFRYNGNKMVIINMISLIQPEYLAPPLAPPTSIVKLSDITPRFHVQIGPT</sequence>
<organism evidence="1 2">
    <name type="scientific">Daphnia magna</name>
    <dbReference type="NCBI Taxonomy" id="35525"/>
    <lineage>
        <taxon>Eukaryota</taxon>
        <taxon>Metazoa</taxon>
        <taxon>Ecdysozoa</taxon>
        <taxon>Arthropoda</taxon>
        <taxon>Crustacea</taxon>
        <taxon>Branchiopoda</taxon>
        <taxon>Diplostraca</taxon>
        <taxon>Cladocera</taxon>
        <taxon>Anomopoda</taxon>
        <taxon>Daphniidae</taxon>
        <taxon>Daphnia</taxon>
    </lineage>
</organism>
<protein>
    <recommendedName>
        <fullName evidence="3">DDE-1 domain-containing protein</fullName>
    </recommendedName>
</protein>
<comment type="caution">
    <text evidence="1">The sequence shown here is derived from an EMBL/GenBank/DDBJ whole genome shotgun (WGS) entry which is preliminary data.</text>
</comment>
<dbReference type="GO" id="GO:0005634">
    <property type="term" value="C:nucleus"/>
    <property type="evidence" value="ECO:0007669"/>
    <property type="project" value="TreeGrafter"/>
</dbReference>
<gene>
    <name evidence="1" type="ORF">APZ42_030395</name>
</gene>
<keyword evidence="2" id="KW-1185">Reference proteome</keyword>
<evidence type="ECO:0000313" key="2">
    <source>
        <dbReference type="Proteomes" id="UP000076858"/>
    </source>
</evidence>
<dbReference type="AlphaFoldDB" id="A0A164NTE0"/>
<dbReference type="GO" id="GO:0003677">
    <property type="term" value="F:DNA binding"/>
    <property type="evidence" value="ECO:0007669"/>
    <property type="project" value="TreeGrafter"/>
</dbReference>
<dbReference type="PANTHER" id="PTHR19303">
    <property type="entry name" value="TRANSPOSON"/>
    <property type="match status" value="1"/>
</dbReference>
<dbReference type="InterPro" id="IPR050863">
    <property type="entry name" value="CenT-Element_Derived"/>
</dbReference>
<dbReference type="STRING" id="35525.A0A164NTE0"/>
<accession>A0A164NTE0</accession>
<name>A0A164NTE0_9CRUS</name>
<evidence type="ECO:0008006" key="3">
    <source>
        <dbReference type="Google" id="ProtNLM"/>
    </source>
</evidence>